<accession>A0AAV5WRK9</accession>
<evidence type="ECO:0000313" key="3">
    <source>
        <dbReference type="Proteomes" id="UP001432322"/>
    </source>
</evidence>
<evidence type="ECO:0000256" key="1">
    <source>
        <dbReference type="SAM" id="SignalP"/>
    </source>
</evidence>
<organism evidence="2 3">
    <name type="scientific">Pristionchus fissidentatus</name>
    <dbReference type="NCBI Taxonomy" id="1538716"/>
    <lineage>
        <taxon>Eukaryota</taxon>
        <taxon>Metazoa</taxon>
        <taxon>Ecdysozoa</taxon>
        <taxon>Nematoda</taxon>
        <taxon>Chromadorea</taxon>
        <taxon>Rhabditida</taxon>
        <taxon>Rhabditina</taxon>
        <taxon>Diplogasteromorpha</taxon>
        <taxon>Diplogasteroidea</taxon>
        <taxon>Neodiplogasteridae</taxon>
        <taxon>Pristionchus</taxon>
    </lineage>
</organism>
<sequence length="113" mass="13131">NENSTYFFSIFFLCFFHAHCKHDFVNVAFVVDASLLRANLDHVAFDFINETMSTMLNTHDAVKFGFATFCGREGKSREETIDLEISSPQKIMKEKLYIAFNDCHEDWEFALRG</sequence>
<proteinExistence type="predicted"/>
<feature type="signal peptide" evidence="1">
    <location>
        <begin position="1"/>
        <end position="20"/>
    </location>
</feature>
<keyword evidence="3" id="KW-1185">Reference proteome</keyword>
<evidence type="ECO:0008006" key="4">
    <source>
        <dbReference type="Google" id="ProtNLM"/>
    </source>
</evidence>
<protein>
    <recommendedName>
        <fullName evidence="4">VWFA domain-containing protein</fullName>
    </recommendedName>
</protein>
<gene>
    <name evidence="2" type="ORF">PFISCL1PPCAC_25290</name>
</gene>
<feature type="non-terminal residue" evidence="2">
    <location>
        <position position="1"/>
    </location>
</feature>
<dbReference type="AlphaFoldDB" id="A0AAV5WRK9"/>
<reference evidence="2" key="1">
    <citation type="submission" date="2023-10" db="EMBL/GenBank/DDBJ databases">
        <title>Genome assembly of Pristionchus species.</title>
        <authorList>
            <person name="Yoshida K."/>
            <person name="Sommer R.J."/>
        </authorList>
    </citation>
    <scope>NUCLEOTIDE SEQUENCE</scope>
    <source>
        <strain evidence="2">RS5133</strain>
    </source>
</reference>
<name>A0AAV5WRK9_9BILA</name>
<evidence type="ECO:0000313" key="2">
    <source>
        <dbReference type="EMBL" id="GMT33993.1"/>
    </source>
</evidence>
<comment type="caution">
    <text evidence="2">The sequence shown here is derived from an EMBL/GenBank/DDBJ whole genome shotgun (WGS) entry which is preliminary data.</text>
</comment>
<dbReference type="EMBL" id="BTSY01000006">
    <property type="protein sequence ID" value="GMT33993.1"/>
    <property type="molecule type" value="Genomic_DNA"/>
</dbReference>
<dbReference type="Proteomes" id="UP001432322">
    <property type="component" value="Unassembled WGS sequence"/>
</dbReference>
<keyword evidence="1" id="KW-0732">Signal</keyword>
<feature type="chain" id="PRO_5043461958" description="VWFA domain-containing protein" evidence="1">
    <location>
        <begin position="21"/>
        <end position="113"/>
    </location>
</feature>